<evidence type="ECO:0000313" key="12">
    <source>
        <dbReference type="EMBL" id="RSD30658.1"/>
    </source>
</evidence>
<dbReference type="Gene3D" id="3.40.630.10">
    <property type="entry name" value="Zn peptidases"/>
    <property type="match status" value="1"/>
</dbReference>
<comment type="caution">
    <text evidence="12">The sequence shown here is derived from an EMBL/GenBank/DDBJ whole genome shotgun (WGS) entry which is preliminary data.</text>
</comment>
<keyword evidence="4 9" id="KW-0732">Signal</keyword>
<evidence type="ECO:0000259" key="11">
    <source>
        <dbReference type="Pfam" id="PF04389"/>
    </source>
</evidence>
<dbReference type="InterPro" id="IPR007484">
    <property type="entry name" value="Peptidase_M28"/>
</dbReference>
<keyword evidence="13" id="KW-1185">Reference proteome</keyword>
<keyword evidence="6 7" id="KW-0862">Zinc</keyword>
<accession>A0A3R9EHP6</accession>
<evidence type="ECO:0000256" key="9">
    <source>
        <dbReference type="SAM" id="SignalP"/>
    </source>
</evidence>
<evidence type="ECO:0000313" key="13">
    <source>
        <dbReference type="Proteomes" id="UP000269041"/>
    </source>
</evidence>
<dbReference type="GO" id="GO:0008235">
    <property type="term" value="F:metalloexopeptidase activity"/>
    <property type="evidence" value="ECO:0007669"/>
    <property type="project" value="InterPro"/>
</dbReference>
<dbReference type="SUPFAM" id="SSF53187">
    <property type="entry name" value="Zn-dependent exopeptidases"/>
    <property type="match status" value="1"/>
</dbReference>
<dbReference type="GO" id="GO:0046872">
    <property type="term" value="F:metal ion binding"/>
    <property type="evidence" value="ECO:0007669"/>
    <property type="project" value="UniProtKB-KW"/>
</dbReference>
<dbReference type="Proteomes" id="UP000269041">
    <property type="component" value="Unassembled WGS sequence"/>
</dbReference>
<organism evidence="12 13">
    <name type="scientific">Vibrio pectenicida</name>
    <dbReference type="NCBI Taxonomy" id="62763"/>
    <lineage>
        <taxon>Bacteria</taxon>
        <taxon>Pseudomonadati</taxon>
        <taxon>Pseudomonadota</taxon>
        <taxon>Gammaproteobacteria</taxon>
        <taxon>Vibrionales</taxon>
        <taxon>Vibrionaceae</taxon>
        <taxon>Vibrio</taxon>
    </lineage>
</organism>
<dbReference type="Gene3D" id="2.60.120.380">
    <property type="match status" value="1"/>
</dbReference>
<feature type="binding site" evidence="7">
    <location>
        <position position="293"/>
    </location>
    <ligand>
        <name>Zn(2+)</name>
        <dbReference type="ChEBI" id="CHEBI:29105"/>
        <label>1</label>
    </ligand>
</feature>
<dbReference type="GO" id="GO:0004177">
    <property type="term" value="F:aminopeptidase activity"/>
    <property type="evidence" value="ECO:0007669"/>
    <property type="project" value="UniProtKB-KW"/>
</dbReference>
<evidence type="ECO:0000256" key="3">
    <source>
        <dbReference type="ARBA" id="ARBA00022723"/>
    </source>
</evidence>
<keyword evidence="1" id="KW-0031">Aminopeptidase</keyword>
<keyword evidence="3 7" id="KW-0479">Metal-binding</keyword>
<feature type="domain" description="Peptidase M28" evidence="11">
    <location>
        <begin position="194"/>
        <end position="392"/>
    </location>
</feature>
<dbReference type="PIRSF" id="PIRSF036685">
    <property type="entry name" value="BacLeuNPeptidase"/>
    <property type="match status" value="1"/>
</dbReference>
<dbReference type="Pfam" id="PF04151">
    <property type="entry name" value="PPC"/>
    <property type="match status" value="1"/>
</dbReference>
<keyword evidence="8" id="KW-1015">Disulfide bond</keyword>
<dbReference type="RefSeq" id="WP_125322098.1">
    <property type="nucleotide sequence ID" value="NZ_AP024890.1"/>
</dbReference>
<dbReference type="InterPro" id="IPR045175">
    <property type="entry name" value="M28_fam"/>
</dbReference>
<reference evidence="12 13" key="1">
    <citation type="submission" date="2018-12" db="EMBL/GenBank/DDBJ databases">
        <title>Genomic taxonomy of the Vibrionaceae family.</title>
        <authorList>
            <person name="Gomez-Gil B."/>
            <person name="Enciso-Ibarra K."/>
        </authorList>
    </citation>
    <scope>NUCLEOTIDE SEQUENCE [LARGE SCALE GENOMIC DNA]</scope>
    <source>
        <strain evidence="12 13">CAIM 594</strain>
    </source>
</reference>
<evidence type="ECO:0000256" key="1">
    <source>
        <dbReference type="ARBA" id="ARBA00022438"/>
    </source>
</evidence>
<dbReference type="InterPro" id="IPR007280">
    <property type="entry name" value="Peptidase_C_arc/bac"/>
</dbReference>
<proteinExistence type="predicted"/>
<dbReference type="InterPro" id="IPR012189">
    <property type="entry name" value="Pept_M28E_Ap1"/>
</dbReference>
<evidence type="ECO:0000256" key="4">
    <source>
        <dbReference type="ARBA" id="ARBA00022729"/>
    </source>
</evidence>
<keyword evidence="5 12" id="KW-0378">Hydrolase</keyword>
<feature type="domain" description="Peptidase C-terminal archaeal/bacterial" evidence="10">
    <location>
        <begin position="427"/>
        <end position="496"/>
    </location>
</feature>
<dbReference type="OrthoDB" id="9789219at2"/>
<evidence type="ECO:0000256" key="6">
    <source>
        <dbReference type="ARBA" id="ARBA00022833"/>
    </source>
</evidence>
<gene>
    <name evidence="12" type="ORF">EJA03_12700</name>
</gene>
<evidence type="ECO:0000256" key="2">
    <source>
        <dbReference type="ARBA" id="ARBA00022670"/>
    </source>
</evidence>
<dbReference type="PANTHER" id="PTHR12147:SF56">
    <property type="entry name" value="AMINOPEPTIDASE YDR415C-RELATED"/>
    <property type="match status" value="1"/>
</dbReference>
<dbReference type="GO" id="GO:0006508">
    <property type="term" value="P:proteolysis"/>
    <property type="evidence" value="ECO:0007669"/>
    <property type="project" value="UniProtKB-KW"/>
</dbReference>
<feature type="signal peptide" evidence="9">
    <location>
        <begin position="1"/>
        <end position="18"/>
    </location>
</feature>
<dbReference type="PANTHER" id="PTHR12147">
    <property type="entry name" value="METALLOPEPTIDASE M28 FAMILY MEMBER"/>
    <property type="match status" value="1"/>
</dbReference>
<feature type="disulfide bond" evidence="8">
    <location>
        <begin position="337"/>
        <end position="341"/>
    </location>
</feature>
<keyword evidence="2" id="KW-0645">Protease</keyword>
<feature type="chain" id="PRO_5018711222" evidence="9">
    <location>
        <begin position="19"/>
        <end position="516"/>
    </location>
</feature>
<feature type="binding site" evidence="7">
    <location>
        <position position="370"/>
    </location>
    <ligand>
        <name>Zn(2+)</name>
        <dbReference type="ChEBI" id="CHEBI:29105"/>
        <label>2</label>
        <note>catalytic</note>
    </ligand>
</feature>
<dbReference type="AlphaFoldDB" id="A0A3R9EHP6"/>
<sequence>MKKTLVTLALFGHMSAFGAIDSTELKEGEVWITTDADAKHLITQHGADILTSFSHKGFAAYPNTLVAKIHQNQLASLSSHMHQEKHRCGGYMVHENQEKALRAAAMPLSVSLFEKPVISHHETVESLIAQVEPNNILTTIENLTSFTNRFYTTSTGIAASDWLFERWSEEIKEVSFASARQISHSEYPQKSVEVTLLGSKYPEEIVAVGGHLDSTVGSWTTEGTISPGADDDASGIATATEALRLMIASGIQPDRTIKFYAYAAEEVGLRGSQDIAETLNEQQANVIAVLQLDMTNHQGSAHDVTFMTDYTDANLVEFLTELMDTYISELTYETDRCGYACSDHASWHNAGYSAAIPAESFFHDTNPNLHTPNDTLENSDPTASHATKFAKLAVAYLVETSLDDINSPVKELEGGVPVEGLSSGYFDEQFFTFTTTEVGEVTISISGPQGGDADLYVTYDGPVSKTEFDCRPFQNGSNEQCIFNKPAGTFKIMLRGYRNFNDVSIVASFNQEIPSD</sequence>
<comment type="cofactor">
    <cofactor evidence="7">
        <name>Zn(2+)</name>
        <dbReference type="ChEBI" id="CHEBI:29105"/>
    </cofactor>
    <text evidence="7">Binds 2 Zn(2+) ions per subunit.</text>
</comment>
<feature type="binding site" evidence="7">
    <location>
        <position position="266"/>
    </location>
    <ligand>
        <name>Zn(2+)</name>
        <dbReference type="ChEBI" id="CHEBI:29105"/>
        <label>2</label>
        <note>catalytic</note>
    </ligand>
</feature>
<dbReference type="Pfam" id="PF04389">
    <property type="entry name" value="Peptidase_M28"/>
    <property type="match status" value="1"/>
</dbReference>
<feature type="binding site" evidence="7">
    <location>
        <position position="231"/>
    </location>
    <ligand>
        <name>Zn(2+)</name>
        <dbReference type="ChEBI" id="CHEBI:29105"/>
        <label>1</label>
    </ligand>
</feature>
<evidence type="ECO:0000256" key="7">
    <source>
        <dbReference type="PIRSR" id="PIRSR036685-1"/>
    </source>
</evidence>
<evidence type="ECO:0000256" key="5">
    <source>
        <dbReference type="ARBA" id="ARBA00022801"/>
    </source>
</evidence>
<dbReference type="EMBL" id="RSFA01000057">
    <property type="protein sequence ID" value="RSD30658.1"/>
    <property type="molecule type" value="Genomic_DNA"/>
</dbReference>
<evidence type="ECO:0000256" key="8">
    <source>
        <dbReference type="PIRSR" id="PIRSR036685-2"/>
    </source>
</evidence>
<name>A0A3R9EHP6_9VIBR</name>
<protein>
    <submittedName>
        <fullName evidence="12">M20/M25/M40 family metallo-hydrolase</fullName>
    </submittedName>
</protein>
<feature type="binding site" evidence="7">
    <location>
        <position position="211"/>
    </location>
    <ligand>
        <name>Zn(2+)</name>
        <dbReference type="ChEBI" id="CHEBI:29105"/>
        <label>1</label>
    </ligand>
</feature>
<evidence type="ECO:0000259" key="10">
    <source>
        <dbReference type="Pfam" id="PF04151"/>
    </source>
</evidence>